<keyword evidence="1" id="KW-0862">Zinc</keyword>
<feature type="domain" description="CCHC-type" evidence="4">
    <location>
        <begin position="290"/>
        <end position="304"/>
    </location>
</feature>
<dbReference type="SUPFAM" id="SSF57756">
    <property type="entry name" value="Retrovirus zinc finger-like domains"/>
    <property type="match status" value="1"/>
</dbReference>
<dbReference type="Proteomes" id="UP000283509">
    <property type="component" value="Unassembled WGS sequence"/>
</dbReference>
<dbReference type="SMART" id="SM00343">
    <property type="entry name" value="ZnF_C2HC"/>
    <property type="match status" value="1"/>
</dbReference>
<protein>
    <recommendedName>
        <fullName evidence="4">CCHC-type domain-containing protein</fullName>
    </recommendedName>
</protein>
<dbReference type="Gene3D" id="4.10.60.10">
    <property type="entry name" value="Zinc finger, CCHC-type"/>
    <property type="match status" value="1"/>
</dbReference>
<reference evidence="5 6" key="1">
    <citation type="submission" date="2018-04" db="EMBL/GenBank/DDBJ databases">
        <authorList>
            <person name="Zhang X."/>
            <person name="Yuan J."/>
            <person name="Li F."/>
            <person name="Xiang J."/>
        </authorList>
    </citation>
    <scope>NUCLEOTIDE SEQUENCE [LARGE SCALE GENOMIC DNA]</scope>
    <source>
        <tissue evidence="5">Muscle</tissue>
    </source>
</reference>
<dbReference type="GO" id="GO:0008270">
    <property type="term" value="F:zinc ion binding"/>
    <property type="evidence" value="ECO:0007669"/>
    <property type="project" value="UniProtKB-KW"/>
</dbReference>
<name>A0A3R7MLJ6_PENVA</name>
<keyword evidence="1" id="KW-0863">Zinc-finger</keyword>
<keyword evidence="1" id="KW-0479">Metal-binding</keyword>
<dbReference type="GO" id="GO:0003676">
    <property type="term" value="F:nucleic acid binding"/>
    <property type="evidence" value="ECO:0007669"/>
    <property type="project" value="InterPro"/>
</dbReference>
<dbReference type="PROSITE" id="PS50158">
    <property type="entry name" value="ZF_CCHC"/>
    <property type="match status" value="1"/>
</dbReference>
<sequence length="723" mass="81880">MHQEITMYDELMRRLDHVTLKLREYKTKNQELEARLRAAEDRDRPAASPPPPAPLPIFNVVVDKESYHLSRRYTCRATSRRNQEVEAWIRHIENVAKPATDATFISAARASCKGPADLIVNSPMFDGIREWAIFKTLLRRKFRGTCSSTDFFTILNECRMTTTQGPQDFFQQLEGIVYQGVRDYPDVGNPEPLLKRLFLQGLPLWLREYLAIIDELPLDRLVETAQRIWNTRTGVARTEPLADRHPPRPLRAVAPVEEPPEHRRTRWCSYHRTSRHDNTECRYRPRRLACFRCQQEGHLVKDCPFPPPSDGSAPVAGGTRWGQPLQYPRSSDTGAIGRNSLNPHLQPTSRTTDGGFKVPQEHRLQSQRLDFRLGYDSRTNNSYLRLRGKAFTVRYVNKDSLELTAVVMKMKGMSVPVPPARAAIRRSVSCPPESGRFVPVRVPDALIGKQLLVEGLGYSVILPREVIKPSSKEAVVWVVNPTLNPVKLRNGTHLVELHEVEEMCDTPEAPGNVASIADTPVAAVPTSALEKISLKHLSDHRDKFAIGEVPDIVHEIPTQEASFVSAKAAQEASRKARQEYAAYHNRNLRPPWSLEAGSLVLYKIKTTQTGPDRALGPRWQGPAKVVKKLGPVNYVVQDLSPPFSERNCHANQLRPFKLEEELTFPDASPYHDPDYVDPWLPDDAEPDHSNTSTSCGLSNETDVARTTNHTWNYRSAQDHRFCS</sequence>
<feature type="compositionally biased region" description="Polar residues" evidence="3">
    <location>
        <begin position="689"/>
        <end position="701"/>
    </location>
</feature>
<feature type="coiled-coil region" evidence="2">
    <location>
        <begin position="8"/>
        <end position="42"/>
    </location>
</feature>
<dbReference type="EMBL" id="QCYY01003176">
    <property type="protein sequence ID" value="ROT64848.1"/>
    <property type="molecule type" value="Genomic_DNA"/>
</dbReference>
<evidence type="ECO:0000256" key="1">
    <source>
        <dbReference type="PROSITE-ProRule" id="PRU00047"/>
    </source>
</evidence>
<dbReference type="InterPro" id="IPR001878">
    <property type="entry name" value="Znf_CCHC"/>
</dbReference>
<comment type="caution">
    <text evidence="5">The sequence shown here is derived from an EMBL/GenBank/DDBJ whole genome shotgun (WGS) entry which is preliminary data.</text>
</comment>
<gene>
    <name evidence="5" type="ORF">C7M84_017199</name>
</gene>
<reference evidence="5 6" key="2">
    <citation type="submission" date="2019-01" db="EMBL/GenBank/DDBJ databases">
        <title>The decoding of complex shrimp genome reveals the adaptation for benthos swimmer, frequently molting mechanism and breeding impact on genome.</title>
        <authorList>
            <person name="Sun Y."/>
            <person name="Gao Y."/>
            <person name="Yu Y."/>
        </authorList>
    </citation>
    <scope>NUCLEOTIDE SEQUENCE [LARGE SCALE GENOMIC DNA]</scope>
    <source>
        <tissue evidence="5">Muscle</tissue>
    </source>
</reference>
<evidence type="ECO:0000313" key="5">
    <source>
        <dbReference type="EMBL" id="ROT64848.1"/>
    </source>
</evidence>
<dbReference type="OrthoDB" id="6618089at2759"/>
<evidence type="ECO:0000313" key="6">
    <source>
        <dbReference type="Proteomes" id="UP000283509"/>
    </source>
</evidence>
<dbReference type="InterPro" id="IPR036875">
    <property type="entry name" value="Znf_CCHC_sf"/>
</dbReference>
<dbReference type="AlphaFoldDB" id="A0A3R7MLJ6"/>
<organism evidence="5 6">
    <name type="scientific">Penaeus vannamei</name>
    <name type="common">Whiteleg shrimp</name>
    <name type="synonym">Litopenaeus vannamei</name>
    <dbReference type="NCBI Taxonomy" id="6689"/>
    <lineage>
        <taxon>Eukaryota</taxon>
        <taxon>Metazoa</taxon>
        <taxon>Ecdysozoa</taxon>
        <taxon>Arthropoda</taxon>
        <taxon>Crustacea</taxon>
        <taxon>Multicrustacea</taxon>
        <taxon>Malacostraca</taxon>
        <taxon>Eumalacostraca</taxon>
        <taxon>Eucarida</taxon>
        <taxon>Decapoda</taxon>
        <taxon>Dendrobranchiata</taxon>
        <taxon>Penaeoidea</taxon>
        <taxon>Penaeidae</taxon>
        <taxon>Penaeus</taxon>
    </lineage>
</organism>
<evidence type="ECO:0000256" key="3">
    <source>
        <dbReference type="SAM" id="MobiDB-lite"/>
    </source>
</evidence>
<evidence type="ECO:0000256" key="2">
    <source>
        <dbReference type="SAM" id="Coils"/>
    </source>
</evidence>
<proteinExistence type="predicted"/>
<keyword evidence="6" id="KW-1185">Reference proteome</keyword>
<keyword evidence="2" id="KW-0175">Coiled coil</keyword>
<dbReference type="Pfam" id="PF00098">
    <property type="entry name" value="zf-CCHC"/>
    <property type="match status" value="1"/>
</dbReference>
<feature type="region of interest" description="Disordered" evidence="3">
    <location>
        <begin position="679"/>
        <end position="701"/>
    </location>
</feature>
<evidence type="ECO:0000259" key="4">
    <source>
        <dbReference type="PROSITE" id="PS50158"/>
    </source>
</evidence>
<accession>A0A3R7MLJ6</accession>